<keyword evidence="1" id="KW-0732">Signal</keyword>
<reference evidence="3" key="1">
    <citation type="journal article" date="2014" name="Science">
        <title>Ancient hybridizations among the ancestral genomes of bread wheat.</title>
        <authorList>
            <consortium name="International Wheat Genome Sequencing Consortium,"/>
            <person name="Marcussen T."/>
            <person name="Sandve S.R."/>
            <person name="Heier L."/>
            <person name="Spannagl M."/>
            <person name="Pfeifer M."/>
            <person name="Jakobsen K.S."/>
            <person name="Wulff B.B."/>
            <person name="Steuernagel B."/>
            <person name="Mayer K.F."/>
            <person name="Olsen O.A."/>
        </authorList>
    </citation>
    <scope>NUCLEOTIDE SEQUENCE [LARGE SCALE GENOMIC DNA]</scope>
    <source>
        <strain evidence="3">cv. AL8/78</strain>
    </source>
</reference>
<evidence type="ECO:0000256" key="1">
    <source>
        <dbReference type="SAM" id="SignalP"/>
    </source>
</evidence>
<dbReference type="EnsemblPlants" id="AET6Gv20010300.1">
    <property type="protein sequence ID" value="AET6Gv20010300.1"/>
    <property type="gene ID" value="AET6Gv20010300"/>
</dbReference>
<protein>
    <recommendedName>
        <fullName evidence="4">Embryo surrounding factor 1 brassicaceae domain-containing protein</fullName>
    </recommendedName>
</protein>
<reference evidence="3" key="2">
    <citation type="journal article" date="2017" name="Nat. Plants">
        <title>The Aegilops tauschii genome reveals multiple impacts of transposons.</title>
        <authorList>
            <person name="Zhao G."/>
            <person name="Zou C."/>
            <person name="Li K."/>
            <person name="Wang K."/>
            <person name="Li T."/>
            <person name="Gao L."/>
            <person name="Zhang X."/>
            <person name="Wang H."/>
            <person name="Yang Z."/>
            <person name="Liu X."/>
            <person name="Jiang W."/>
            <person name="Mao L."/>
            <person name="Kong X."/>
            <person name="Jiao Y."/>
            <person name="Jia J."/>
        </authorList>
    </citation>
    <scope>NUCLEOTIDE SEQUENCE [LARGE SCALE GENOMIC DNA]</scope>
    <source>
        <strain evidence="3">cv. AL8/78</strain>
    </source>
</reference>
<evidence type="ECO:0008006" key="4">
    <source>
        <dbReference type="Google" id="ProtNLM"/>
    </source>
</evidence>
<feature type="signal peptide" evidence="1">
    <location>
        <begin position="1"/>
        <end position="22"/>
    </location>
</feature>
<reference evidence="2" key="3">
    <citation type="journal article" date="2017" name="Nature">
        <title>Genome sequence of the progenitor of the wheat D genome Aegilops tauschii.</title>
        <authorList>
            <person name="Luo M.C."/>
            <person name="Gu Y.Q."/>
            <person name="Puiu D."/>
            <person name="Wang H."/>
            <person name="Twardziok S.O."/>
            <person name="Deal K.R."/>
            <person name="Huo N."/>
            <person name="Zhu T."/>
            <person name="Wang L."/>
            <person name="Wang Y."/>
            <person name="McGuire P.E."/>
            <person name="Liu S."/>
            <person name="Long H."/>
            <person name="Ramasamy R.K."/>
            <person name="Rodriguez J.C."/>
            <person name="Van S.L."/>
            <person name="Yuan L."/>
            <person name="Wang Z."/>
            <person name="Xia Z."/>
            <person name="Xiao L."/>
            <person name="Anderson O.D."/>
            <person name="Ouyang S."/>
            <person name="Liang Y."/>
            <person name="Zimin A.V."/>
            <person name="Pertea G."/>
            <person name="Qi P."/>
            <person name="Bennetzen J.L."/>
            <person name="Dai X."/>
            <person name="Dawson M.W."/>
            <person name="Muller H.G."/>
            <person name="Kugler K."/>
            <person name="Rivarola-Duarte L."/>
            <person name="Spannagl M."/>
            <person name="Mayer K.F.X."/>
            <person name="Lu F.H."/>
            <person name="Bevan M.W."/>
            <person name="Leroy P."/>
            <person name="Li P."/>
            <person name="You F.M."/>
            <person name="Sun Q."/>
            <person name="Liu Z."/>
            <person name="Lyons E."/>
            <person name="Wicker T."/>
            <person name="Salzberg S.L."/>
            <person name="Devos K.M."/>
            <person name="Dvorak J."/>
        </authorList>
    </citation>
    <scope>NUCLEOTIDE SEQUENCE [LARGE SCALE GENOMIC DNA]</scope>
    <source>
        <strain evidence="2">cv. AL8/78</strain>
    </source>
</reference>
<reference evidence="2" key="4">
    <citation type="submission" date="2019-03" db="UniProtKB">
        <authorList>
            <consortium name="EnsemblPlants"/>
        </authorList>
    </citation>
    <scope>IDENTIFICATION</scope>
</reference>
<reference evidence="2" key="5">
    <citation type="journal article" date="2021" name="G3 (Bethesda)">
        <title>Aegilops tauschii genome assembly Aet v5.0 features greater sequence contiguity and improved annotation.</title>
        <authorList>
            <person name="Wang L."/>
            <person name="Zhu T."/>
            <person name="Rodriguez J.C."/>
            <person name="Deal K.R."/>
            <person name="Dubcovsky J."/>
            <person name="McGuire P.E."/>
            <person name="Lux T."/>
            <person name="Spannagl M."/>
            <person name="Mayer K.F.X."/>
            <person name="Baldrich P."/>
            <person name="Meyers B.C."/>
            <person name="Huo N."/>
            <person name="Gu Y.Q."/>
            <person name="Zhou H."/>
            <person name="Devos K.M."/>
            <person name="Bennetzen J.L."/>
            <person name="Unver T."/>
            <person name="Budak H."/>
            <person name="Gulick P.J."/>
            <person name="Galiba G."/>
            <person name="Kalapos B."/>
            <person name="Nelson D.R."/>
            <person name="Li P."/>
            <person name="You F.M."/>
            <person name="Luo M.C."/>
            <person name="Dvorak J."/>
        </authorList>
    </citation>
    <scope>NUCLEOTIDE SEQUENCE [LARGE SCALE GENOMIC DNA]</scope>
    <source>
        <strain evidence="2">cv. AL8/78</strain>
    </source>
</reference>
<organism evidence="2 3">
    <name type="scientific">Aegilops tauschii subsp. strangulata</name>
    <name type="common">Goatgrass</name>
    <dbReference type="NCBI Taxonomy" id="200361"/>
    <lineage>
        <taxon>Eukaryota</taxon>
        <taxon>Viridiplantae</taxon>
        <taxon>Streptophyta</taxon>
        <taxon>Embryophyta</taxon>
        <taxon>Tracheophyta</taxon>
        <taxon>Spermatophyta</taxon>
        <taxon>Magnoliopsida</taxon>
        <taxon>Liliopsida</taxon>
        <taxon>Poales</taxon>
        <taxon>Poaceae</taxon>
        <taxon>BOP clade</taxon>
        <taxon>Pooideae</taxon>
        <taxon>Triticodae</taxon>
        <taxon>Triticeae</taxon>
        <taxon>Triticinae</taxon>
        <taxon>Aegilops</taxon>
    </lineage>
</organism>
<keyword evidence="3" id="KW-1185">Reference proteome</keyword>
<feature type="chain" id="PRO_5019311002" description="Embryo surrounding factor 1 brassicaceae domain-containing protein" evidence="1">
    <location>
        <begin position="23"/>
        <end position="81"/>
    </location>
</feature>
<name>A0A453MNZ8_AEGTS</name>
<proteinExistence type="predicted"/>
<dbReference type="Proteomes" id="UP000015105">
    <property type="component" value="Chromosome 6D"/>
</dbReference>
<evidence type="ECO:0000313" key="3">
    <source>
        <dbReference type="Proteomes" id="UP000015105"/>
    </source>
</evidence>
<accession>A0A453MNZ8</accession>
<dbReference type="Gramene" id="AET6Gv20010300.1">
    <property type="protein sequence ID" value="AET6Gv20010300.1"/>
    <property type="gene ID" value="AET6Gv20010300"/>
</dbReference>
<dbReference type="AlphaFoldDB" id="A0A453MNZ8"/>
<sequence length="81" mass="8712">MGKHTIHILALAALVSLHLVCSATVAQCRTMTGTDSKKINLPNGLCIHVVDTKLCGGNNGCFHCLTNDILYPSLDDCKREC</sequence>
<evidence type="ECO:0000313" key="2">
    <source>
        <dbReference type="EnsemblPlants" id="AET6Gv20010300.1"/>
    </source>
</evidence>